<reference evidence="1 2" key="1">
    <citation type="submission" date="2016-02" db="EMBL/GenBank/DDBJ databases">
        <title>Genome sequence of Moorella mulderi DSM 14980.</title>
        <authorList>
            <person name="Poehlein A."/>
            <person name="Daniel R."/>
        </authorList>
    </citation>
    <scope>NUCLEOTIDE SEQUENCE [LARGE SCALE GENOMIC DNA]</scope>
    <source>
        <strain evidence="1 2">DSM 14980</strain>
    </source>
</reference>
<accession>A0A151ASS2</accession>
<name>A0A151ASS2_9FIRM</name>
<keyword evidence="2" id="KW-1185">Reference proteome</keyword>
<dbReference type="Proteomes" id="UP000075670">
    <property type="component" value="Unassembled WGS sequence"/>
</dbReference>
<organism evidence="1 2">
    <name type="scientific">Moorella mulderi DSM 14980</name>
    <dbReference type="NCBI Taxonomy" id="1122241"/>
    <lineage>
        <taxon>Bacteria</taxon>
        <taxon>Bacillati</taxon>
        <taxon>Bacillota</taxon>
        <taxon>Clostridia</taxon>
        <taxon>Neomoorellales</taxon>
        <taxon>Neomoorellaceae</taxon>
        <taxon>Neomoorella</taxon>
    </lineage>
</organism>
<proteinExistence type="predicted"/>
<dbReference type="EMBL" id="LTBC01000022">
    <property type="protein sequence ID" value="KYH30704.1"/>
    <property type="molecule type" value="Genomic_DNA"/>
</dbReference>
<comment type="caution">
    <text evidence="1">The sequence shown here is derived from an EMBL/GenBank/DDBJ whole genome shotgun (WGS) entry which is preliminary data.</text>
</comment>
<dbReference type="AlphaFoldDB" id="A0A151ASS2"/>
<protein>
    <submittedName>
        <fullName evidence="1">Uncharacterized protein</fullName>
    </submittedName>
</protein>
<dbReference type="PATRIC" id="fig|1122241.3.peg.3115"/>
<sequence length="59" mass="6586">MIKGYVYQKLEPGWIITLALLFERAVPLTELKKERGFMLALQVNNQPDLTPVKAGGVDA</sequence>
<evidence type="ECO:0000313" key="1">
    <source>
        <dbReference type="EMBL" id="KYH30704.1"/>
    </source>
</evidence>
<gene>
    <name evidence="1" type="ORF">MOMUL_29260</name>
</gene>
<evidence type="ECO:0000313" key="2">
    <source>
        <dbReference type="Proteomes" id="UP000075670"/>
    </source>
</evidence>